<dbReference type="EMBL" id="MN379567">
    <property type="protein sequence ID" value="QIR82163.1"/>
    <property type="molecule type" value="Genomic_DNA"/>
</dbReference>
<organism evidence="1">
    <name type="scientific">unidentified</name>
    <dbReference type="NCBI Taxonomy" id="32644"/>
    <lineage>
        <taxon>unclassified sequences</taxon>
    </lineage>
</organism>
<sequence>MAVSAERSGAGDVTGVGDEVPYAYNITRPALPLPNNHHPLASYRLLATRNSKRWIAEPREAHVIFGAKMCGLLLVVSRRAQRAPNIIGAL</sequence>
<proteinExistence type="predicted"/>
<reference evidence="1" key="1">
    <citation type="submission" date="2019-08" db="EMBL/GenBank/DDBJ databases">
        <title>Identification of single stranded DNA viruses in chicken tracheal swab swabs.</title>
        <authorList>
            <person name="Chrzastek K."/>
            <person name="Kapczynski D."/>
            <person name="Kulkarni A."/>
            <person name="Chappell L."/>
            <person name="Schmidlin K."/>
            <person name="Varsani A."/>
        </authorList>
    </citation>
    <scope>NUCLEOTIDE SEQUENCE</scope>
    <source>
        <strain evidence="1">Mg6_345</strain>
    </source>
</reference>
<dbReference type="AlphaFoldDB" id="A0A6G9W2G9"/>
<evidence type="ECO:0000313" key="1">
    <source>
        <dbReference type="EMBL" id="QIR82163.1"/>
    </source>
</evidence>
<protein>
    <submittedName>
        <fullName evidence="1">Uncharacterized protein</fullName>
    </submittedName>
</protein>
<accession>A0A6G9W2G9</accession>
<name>A0A6G9W2G9_9ZZZZ</name>